<evidence type="ECO:0000313" key="2">
    <source>
        <dbReference type="EMBL" id="QWG20095.1"/>
    </source>
</evidence>
<feature type="transmembrane region" description="Helical" evidence="1">
    <location>
        <begin position="15"/>
        <end position="37"/>
    </location>
</feature>
<dbReference type="Pfam" id="PF09948">
    <property type="entry name" value="PpoB2"/>
    <property type="match status" value="1"/>
</dbReference>
<gene>
    <name evidence="2" type="ORF">KMZ68_09845</name>
</gene>
<name>A0A975NSA3_9BRAD</name>
<dbReference type="KEGG" id="bsei:KMZ68_09845"/>
<feature type="transmembrane region" description="Helical" evidence="1">
    <location>
        <begin position="248"/>
        <end position="268"/>
    </location>
</feature>
<evidence type="ECO:0000313" key="3">
    <source>
        <dbReference type="Proteomes" id="UP000680805"/>
    </source>
</evidence>
<sequence length="273" mass="29274">MVGGTLEAILRRDRAIVAAALVVVTALAWSYLLWLVADMDMGGMDMSGFRMVPAGMGLMKPATAPWNAIEFAFVFAMWAVMMIGMMTPSATPMILLYARVGGQAANTGKALAAAWWFAAGYLLVWTVFAFAATLAQWVLERESLLTPAMAGAGGVFGGIVMIAAGLYQWMPLKDACLRQCQAPWLFIQRHGGFRGDMPGSLLLGARHGMYCVGCCWALMALLFVGGVMNVLWIAAITIFVLAEKIVPAGRAISRIAGLGFLAWGAWLLKDALV</sequence>
<dbReference type="AlphaFoldDB" id="A0A975NSA3"/>
<keyword evidence="1" id="KW-0472">Membrane</keyword>
<feature type="transmembrane region" description="Helical" evidence="1">
    <location>
        <begin position="216"/>
        <end position="242"/>
    </location>
</feature>
<accession>A0A975NSA3</accession>
<organism evidence="2 3">
    <name type="scientific">Bradyrhizobium sediminis</name>
    <dbReference type="NCBI Taxonomy" id="2840469"/>
    <lineage>
        <taxon>Bacteria</taxon>
        <taxon>Pseudomonadati</taxon>
        <taxon>Pseudomonadota</taxon>
        <taxon>Alphaproteobacteria</taxon>
        <taxon>Hyphomicrobiales</taxon>
        <taxon>Nitrobacteraceae</taxon>
        <taxon>Bradyrhizobium</taxon>
    </lineage>
</organism>
<proteinExistence type="predicted"/>
<keyword evidence="1" id="KW-0812">Transmembrane</keyword>
<dbReference type="RefSeq" id="WP_215615582.1">
    <property type="nucleotide sequence ID" value="NZ_CP076135.1"/>
</dbReference>
<protein>
    <submittedName>
        <fullName evidence="2">DUF2182 domain-containing protein</fullName>
    </submittedName>
</protein>
<dbReference type="EMBL" id="CP076135">
    <property type="protein sequence ID" value="QWG20095.1"/>
    <property type="molecule type" value="Genomic_DNA"/>
</dbReference>
<keyword evidence="1" id="KW-1133">Transmembrane helix</keyword>
<reference evidence="2" key="1">
    <citation type="submission" date="2021-06" db="EMBL/GenBank/DDBJ databases">
        <title>Bradyrhizobium sp. S2-11-2 Genome sequencing.</title>
        <authorList>
            <person name="Jin L."/>
        </authorList>
    </citation>
    <scope>NUCLEOTIDE SEQUENCE</scope>
    <source>
        <strain evidence="2">S2-11-2</strain>
    </source>
</reference>
<evidence type="ECO:0000256" key="1">
    <source>
        <dbReference type="SAM" id="Phobius"/>
    </source>
</evidence>
<feature type="transmembrane region" description="Helical" evidence="1">
    <location>
        <begin position="71"/>
        <end position="98"/>
    </location>
</feature>
<dbReference type="InterPro" id="IPR018688">
    <property type="entry name" value="PpoB2-like"/>
</dbReference>
<feature type="transmembrane region" description="Helical" evidence="1">
    <location>
        <begin position="110"/>
        <end position="138"/>
    </location>
</feature>
<feature type="transmembrane region" description="Helical" evidence="1">
    <location>
        <begin position="144"/>
        <end position="169"/>
    </location>
</feature>
<dbReference type="Proteomes" id="UP000680805">
    <property type="component" value="Chromosome"/>
</dbReference>